<evidence type="ECO:0000313" key="2">
    <source>
        <dbReference type="Proteomes" id="UP001283341"/>
    </source>
</evidence>
<dbReference type="Proteomes" id="UP001283341">
    <property type="component" value="Unassembled WGS sequence"/>
</dbReference>
<evidence type="ECO:0000313" key="1">
    <source>
        <dbReference type="EMBL" id="KAK3331553.1"/>
    </source>
</evidence>
<comment type="caution">
    <text evidence="1">The sequence shown here is derived from an EMBL/GenBank/DDBJ whole genome shotgun (WGS) entry which is preliminary data.</text>
</comment>
<dbReference type="Gene3D" id="3.40.462.20">
    <property type="match status" value="1"/>
</dbReference>
<proteinExistence type="predicted"/>
<gene>
    <name evidence="1" type="ORF">B0H66DRAFT_546771</name>
</gene>
<reference evidence="1" key="2">
    <citation type="submission" date="2023-06" db="EMBL/GenBank/DDBJ databases">
        <authorList>
            <consortium name="Lawrence Berkeley National Laboratory"/>
            <person name="Haridas S."/>
            <person name="Hensen N."/>
            <person name="Bonometti L."/>
            <person name="Westerberg I."/>
            <person name="Brannstrom I.O."/>
            <person name="Guillou S."/>
            <person name="Cros-Aarteil S."/>
            <person name="Calhoun S."/>
            <person name="Kuo A."/>
            <person name="Mondo S."/>
            <person name="Pangilinan J."/>
            <person name="Riley R."/>
            <person name="Labutti K."/>
            <person name="Andreopoulos B."/>
            <person name="Lipzen A."/>
            <person name="Chen C."/>
            <person name="Yanf M."/>
            <person name="Daum C."/>
            <person name="Ng V."/>
            <person name="Clum A."/>
            <person name="Steindorff A."/>
            <person name="Ohm R."/>
            <person name="Martin F."/>
            <person name="Silar P."/>
            <person name="Natvig D."/>
            <person name="Lalanne C."/>
            <person name="Gautier V."/>
            <person name="Ament-Velasquez S.L."/>
            <person name="Kruys A."/>
            <person name="Hutchinson M.I."/>
            <person name="Powell A.J."/>
            <person name="Barry K."/>
            <person name="Miller A.N."/>
            <person name="Grigoriev I.V."/>
            <person name="Debuchy R."/>
            <person name="Gladieux P."/>
            <person name="Thoren M.H."/>
            <person name="Johannesson H."/>
        </authorList>
    </citation>
    <scope>NUCLEOTIDE SEQUENCE</scope>
    <source>
        <strain evidence="1">CBS 118394</strain>
    </source>
</reference>
<dbReference type="EMBL" id="JAUEDM010000001">
    <property type="protein sequence ID" value="KAK3331553.1"/>
    <property type="molecule type" value="Genomic_DNA"/>
</dbReference>
<dbReference type="AlphaFoldDB" id="A0AAE0IUI4"/>
<name>A0AAE0IUI4_9PEZI</name>
<dbReference type="InterPro" id="IPR016169">
    <property type="entry name" value="FAD-bd_PCMH_sub2"/>
</dbReference>
<dbReference type="Gene3D" id="3.30.465.10">
    <property type="match status" value="1"/>
</dbReference>
<protein>
    <recommendedName>
        <fullName evidence="3">Berberine/berberine-like domain-containing protein</fullName>
    </recommendedName>
</protein>
<keyword evidence="2" id="KW-1185">Reference proteome</keyword>
<sequence length="131" mass="14215">MYSIAGAMCSLTFQPYPVSLLAKSDASGGNVLGIHASDGPIVSVLLLSYWENKSDDAAVISFMETILARMQAYATAKGTKFPFIYMNYAFSGQNVISSYGPTNKAKLQAASRKYDPTGLFQKAFPGEFKLF</sequence>
<accession>A0AAE0IUI4</accession>
<evidence type="ECO:0008006" key="3">
    <source>
        <dbReference type="Google" id="ProtNLM"/>
    </source>
</evidence>
<reference evidence="1" key="1">
    <citation type="journal article" date="2023" name="Mol. Phylogenet. Evol.">
        <title>Genome-scale phylogeny and comparative genomics of the fungal order Sordariales.</title>
        <authorList>
            <person name="Hensen N."/>
            <person name="Bonometti L."/>
            <person name="Westerberg I."/>
            <person name="Brannstrom I.O."/>
            <person name="Guillou S."/>
            <person name="Cros-Aarteil S."/>
            <person name="Calhoun S."/>
            <person name="Haridas S."/>
            <person name="Kuo A."/>
            <person name="Mondo S."/>
            <person name="Pangilinan J."/>
            <person name="Riley R."/>
            <person name="LaButti K."/>
            <person name="Andreopoulos B."/>
            <person name="Lipzen A."/>
            <person name="Chen C."/>
            <person name="Yan M."/>
            <person name="Daum C."/>
            <person name="Ng V."/>
            <person name="Clum A."/>
            <person name="Steindorff A."/>
            <person name="Ohm R.A."/>
            <person name="Martin F."/>
            <person name="Silar P."/>
            <person name="Natvig D.O."/>
            <person name="Lalanne C."/>
            <person name="Gautier V."/>
            <person name="Ament-Velasquez S.L."/>
            <person name="Kruys A."/>
            <person name="Hutchinson M.I."/>
            <person name="Powell A.J."/>
            <person name="Barry K."/>
            <person name="Miller A.N."/>
            <person name="Grigoriev I.V."/>
            <person name="Debuchy R."/>
            <person name="Gladieux P."/>
            <person name="Hiltunen Thoren M."/>
            <person name="Johannesson H."/>
        </authorList>
    </citation>
    <scope>NUCLEOTIDE SEQUENCE</scope>
    <source>
        <strain evidence="1">CBS 118394</strain>
    </source>
</reference>
<organism evidence="1 2">
    <name type="scientific">Apodospora peruviana</name>
    <dbReference type="NCBI Taxonomy" id="516989"/>
    <lineage>
        <taxon>Eukaryota</taxon>
        <taxon>Fungi</taxon>
        <taxon>Dikarya</taxon>
        <taxon>Ascomycota</taxon>
        <taxon>Pezizomycotina</taxon>
        <taxon>Sordariomycetes</taxon>
        <taxon>Sordariomycetidae</taxon>
        <taxon>Sordariales</taxon>
        <taxon>Lasiosphaeriaceae</taxon>
        <taxon>Apodospora</taxon>
    </lineage>
</organism>